<dbReference type="RefSeq" id="WP_143968800.1">
    <property type="nucleotide sequence ID" value="NZ_VJOO01000009.1"/>
</dbReference>
<dbReference type="GO" id="GO:0015221">
    <property type="term" value="F:lipopolysaccharide transmembrane transporter activity"/>
    <property type="evidence" value="ECO:0007669"/>
    <property type="project" value="InterPro"/>
</dbReference>
<dbReference type="EMBL" id="VJOO01000009">
    <property type="protein sequence ID" value="TSE37135.1"/>
    <property type="molecule type" value="Genomic_DNA"/>
</dbReference>
<comment type="caution">
    <text evidence="2">The sequence shown here is derived from an EMBL/GenBank/DDBJ whole genome shotgun (WGS) entry which is preliminary data.</text>
</comment>
<dbReference type="Proteomes" id="UP000316388">
    <property type="component" value="Unassembled WGS sequence"/>
</dbReference>
<dbReference type="Pfam" id="PF06835">
    <property type="entry name" value="LptC"/>
    <property type="match status" value="1"/>
</dbReference>
<feature type="transmembrane region" description="Helical" evidence="1">
    <location>
        <begin position="23"/>
        <end position="43"/>
    </location>
</feature>
<dbReference type="GO" id="GO:0005886">
    <property type="term" value="C:plasma membrane"/>
    <property type="evidence" value="ECO:0007669"/>
    <property type="project" value="InterPro"/>
</dbReference>
<dbReference type="NCBIfam" id="TIGR04409">
    <property type="entry name" value="LptC_YrbK"/>
    <property type="match status" value="1"/>
</dbReference>
<accession>A0A554XMT0</accession>
<reference evidence="2 3" key="1">
    <citation type="submission" date="2019-07" db="EMBL/GenBank/DDBJ databases">
        <title>Tepidimonas fonticaldi AT-A2 draft genome.</title>
        <authorList>
            <person name="Da Costa M.S."/>
            <person name="Froufe H.J.C."/>
            <person name="Egas C."/>
            <person name="Albuquerque L."/>
        </authorList>
    </citation>
    <scope>NUCLEOTIDE SEQUENCE [LARGE SCALE GENOMIC DNA]</scope>
    <source>
        <strain evidence="2 3">AT-A2</strain>
    </source>
</reference>
<name>A0A554XMT0_9BURK</name>
<proteinExistence type="predicted"/>
<gene>
    <name evidence="2" type="primary">lptC</name>
    <name evidence="2" type="ORF">Tfont_01231</name>
</gene>
<dbReference type="Gene3D" id="2.60.450.10">
    <property type="entry name" value="Lipopolysaccharide (LPS) transport protein A like domain"/>
    <property type="match status" value="1"/>
</dbReference>
<dbReference type="AlphaFoldDB" id="A0A554XMT0"/>
<protein>
    <submittedName>
        <fullName evidence="2">Lipopolysaccharide export system protein LptC</fullName>
    </submittedName>
</protein>
<evidence type="ECO:0000313" key="3">
    <source>
        <dbReference type="Proteomes" id="UP000316388"/>
    </source>
</evidence>
<keyword evidence="1" id="KW-1133">Transmembrane helix</keyword>
<keyword evidence="1" id="KW-0472">Membrane</keyword>
<dbReference type="InterPro" id="IPR010664">
    <property type="entry name" value="LipoPS_assembly_LptC-rel"/>
</dbReference>
<evidence type="ECO:0000256" key="1">
    <source>
        <dbReference type="SAM" id="Phobius"/>
    </source>
</evidence>
<evidence type="ECO:0000313" key="2">
    <source>
        <dbReference type="EMBL" id="TSE37135.1"/>
    </source>
</evidence>
<organism evidence="2 3">
    <name type="scientific">Tepidimonas fonticaldi</name>
    <dbReference type="NCBI Taxonomy" id="1101373"/>
    <lineage>
        <taxon>Bacteria</taxon>
        <taxon>Pseudomonadati</taxon>
        <taxon>Pseudomonadota</taxon>
        <taxon>Betaproteobacteria</taxon>
        <taxon>Burkholderiales</taxon>
        <taxon>Tepidimonas</taxon>
    </lineage>
</organism>
<keyword evidence="1" id="KW-0812">Transmembrane</keyword>
<dbReference type="InterPro" id="IPR026265">
    <property type="entry name" value="LptC"/>
</dbReference>
<sequence length="220" mass="24626">MNPIPAAPPSPATPRWHGLWERLSLYLPVLLMGVLALVTYGIVQRIPGPAAAPDTPLAEGQPDYRLEGFILRRYEADGRLGSVLTGAVLEHFPANGLLRVQDATLERIDHAGQMRLLARARELRTDDARTTYHLRGDVRLVREAWPEGERKNATPRLTLEGQTLTWHDDRRLLESDQPVRLTRGADTLIGNRLRYDERNGIADLQGQVRATLVARPAQSQ</sequence>